<feature type="transmembrane region" description="Helical" evidence="6">
    <location>
        <begin position="56"/>
        <end position="74"/>
    </location>
</feature>
<dbReference type="GO" id="GO:0016020">
    <property type="term" value="C:membrane"/>
    <property type="evidence" value="ECO:0007669"/>
    <property type="project" value="InterPro"/>
</dbReference>
<feature type="transmembrane region" description="Helical" evidence="6">
    <location>
        <begin position="285"/>
        <end position="306"/>
    </location>
</feature>
<evidence type="ECO:0000256" key="2">
    <source>
        <dbReference type="ARBA" id="ARBA00022692"/>
    </source>
</evidence>
<feature type="transmembrane region" description="Helical" evidence="6">
    <location>
        <begin position="108"/>
        <end position="128"/>
    </location>
</feature>
<feature type="transmembrane region" description="Helical" evidence="6">
    <location>
        <begin position="257"/>
        <end position="279"/>
    </location>
</feature>
<dbReference type="AlphaFoldDB" id="A0AA96V457"/>
<comment type="subcellular location">
    <subcellularLocation>
        <location evidence="1">Endomembrane system</location>
        <topology evidence="1">Multi-pass membrane protein</topology>
    </subcellularLocation>
</comment>
<dbReference type="GO" id="GO:0012505">
    <property type="term" value="C:endomembrane system"/>
    <property type="evidence" value="ECO:0007669"/>
    <property type="project" value="UniProtKB-SubCell"/>
</dbReference>
<dbReference type="InterPro" id="IPR006639">
    <property type="entry name" value="Preselin/SPP"/>
</dbReference>
<dbReference type="InterPro" id="IPR010545">
    <property type="entry name" value="SPP"/>
</dbReference>
<dbReference type="EMBL" id="CP131060">
    <property type="protein sequence ID" value="WNY25376.1"/>
    <property type="molecule type" value="Genomic_DNA"/>
</dbReference>
<dbReference type="SMART" id="SM00730">
    <property type="entry name" value="PSN"/>
    <property type="match status" value="1"/>
</dbReference>
<protein>
    <recommendedName>
        <fullName evidence="9">Presenilin</fullName>
    </recommendedName>
</protein>
<dbReference type="GeneID" id="89230035"/>
<reference evidence="7 8" key="1">
    <citation type="submission" date="2023-07" db="EMBL/GenBank/DDBJ databases">
        <title>Closed genoem sequence of Methanosarcinaceae archaeon Ac7.</title>
        <authorList>
            <person name="Poehlein A."/>
            <person name="Protasov E."/>
            <person name="Platt K."/>
            <person name="Reeh H."/>
            <person name="Daniel R."/>
            <person name="Brune A."/>
        </authorList>
    </citation>
    <scope>NUCLEOTIDE SEQUENCE [LARGE SCALE GENOMIC DNA]</scope>
    <source>
        <strain evidence="7 8">Ac7</strain>
    </source>
</reference>
<dbReference type="GO" id="GO:0042500">
    <property type="term" value="F:aspartic endopeptidase activity, intramembrane cleaving"/>
    <property type="evidence" value="ECO:0007669"/>
    <property type="project" value="InterPro"/>
</dbReference>
<evidence type="ECO:0000313" key="7">
    <source>
        <dbReference type="EMBL" id="WNY25376.1"/>
    </source>
</evidence>
<evidence type="ECO:0000256" key="6">
    <source>
        <dbReference type="SAM" id="Phobius"/>
    </source>
</evidence>
<dbReference type="RefSeq" id="WP_338103407.1">
    <property type="nucleotide sequence ID" value="NZ_CP131060.1"/>
</dbReference>
<evidence type="ECO:0000256" key="4">
    <source>
        <dbReference type="ARBA" id="ARBA00023136"/>
    </source>
</evidence>
<organism evidence="7 8">
    <name type="scientific">Methanolapillus millepedarum</name>
    <dbReference type="NCBI Taxonomy" id="3028296"/>
    <lineage>
        <taxon>Archaea</taxon>
        <taxon>Methanobacteriati</taxon>
        <taxon>Methanobacteriota</taxon>
        <taxon>Stenosarchaea group</taxon>
        <taxon>Methanomicrobia</taxon>
        <taxon>Methanosarcinales</taxon>
        <taxon>Methanosarcinaceae</taxon>
        <taxon>Methanolapillus</taxon>
    </lineage>
</organism>
<accession>A0AA96V457</accession>
<dbReference type="Pfam" id="PF06550">
    <property type="entry name" value="SPP"/>
    <property type="match status" value="1"/>
</dbReference>
<sequence>MSKNSSSFFSKVKDVLPMIFMGFLILAVQLGALWLSSNEYITEQPVFENPESVGNAVYYIVILLVFSAIVVYAVKKSKTGFIRGVVYLSITVTFFYVISSIIAEITTLTGMLSLAAAALSLILAVILYKYPEWYVIDIAGIVISVGACAIIGVSLSILPIFVLLLALLIYDFISVYKTKHMLTLAGGMMDMKLPILFVVPKHLGYSYIKDDFSDKDIQPKEDEAENENKTESKTENKTEDKNENKEEPVDEKKERGALFMGLGDAVIPTLLVVSANHFIPHDGIISIPALLTMAGTFVGFAALMYVVSKGNPQAGLPFLNTGAMAGFLIGVFVSGISVMSFLPF</sequence>
<evidence type="ECO:0000256" key="1">
    <source>
        <dbReference type="ARBA" id="ARBA00004127"/>
    </source>
</evidence>
<feature type="region of interest" description="Disordered" evidence="5">
    <location>
        <begin position="218"/>
        <end position="251"/>
    </location>
</feature>
<dbReference type="Proteomes" id="UP001303587">
    <property type="component" value="Chromosome"/>
</dbReference>
<keyword evidence="4 6" id="KW-0472">Membrane</keyword>
<proteinExistence type="predicted"/>
<feature type="transmembrane region" description="Helical" evidence="6">
    <location>
        <begin position="15"/>
        <end position="36"/>
    </location>
</feature>
<feature type="transmembrane region" description="Helical" evidence="6">
    <location>
        <begin position="318"/>
        <end position="342"/>
    </location>
</feature>
<keyword evidence="8" id="KW-1185">Reference proteome</keyword>
<name>A0AA96V457_9EURY</name>
<gene>
    <name evidence="7" type="ORF">MsAc7_09260</name>
</gene>
<keyword evidence="3 6" id="KW-1133">Transmembrane helix</keyword>
<feature type="transmembrane region" description="Helical" evidence="6">
    <location>
        <begin position="81"/>
        <end position="102"/>
    </location>
</feature>
<evidence type="ECO:0000256" key="3">
    <source>
        <dbReference type="ARBA" id="ARBA00022989"/>
    </source>
</evidence>
<keyword evidence="2 6" id="KW-0812">Transmembrane</keyword>
<evidence type="ECO:0000256" key="5">
    <source>
        <dbReference type="SAM" id="MobiDB-lite"/>
    </source>
</evidence>
<dbReference type="NCBIfam" id="NF041679">
    <property type="entry name" value="IMP_arch_presen"/>
    <property type="match status" value="1"/>
</dbReference>
<evidence type="ECO:0000313" key="8">
    <source>
        <dbReference type="Proteomes" id="UP001303587"/>
    </source>
</evidence>
<evidence type="ECO:0008006" key="9">
    <source>
        <dbReference type="Google" id="ProtNLM"/>
    </source>
</evidence>
<feature type="transmembrane region" description="Helical" evidence="6">
    <location>
        <begin position="140"/>
        <end position="169"/>
    </location>
</feature>